<evidence type="ECO:0000313" key="8">
    <source>
        <dbReference type="EMBL" id="KAH7093654.1"/>
    </source>
</evidence>
<organism evidence="8 9">
    <name type="scientific">Paraphoma chrysanthemicola</name>
    <dbReference type="NCBI Taxonomy" id="798071"/>
    <lineage>
        <taxon>Eukaryota</taxon>
        <taxon>Fungi</taxon>
        <taxon>Dikarya</taxon>
        <taxon>Ascomycota</taxon>
        <taxon>Pezizomycotina</taxon>
        <taxon>Dothideomycetes</taxon>
        <taxon>Pleosporomycetidae</taxon>
        <taxon>Pleosporales</taxon>
        <taxon>Pleosporineae</taxon>
        <taxon>Phaeosphaeriaceae</taxon>
        <taxon>Paraphoma</taxon>
    </lineage>
</organism>
<name>A0A8K0RDN1_9PLEO</name>
<comment type="subcellular location">
    <subcellularLocation>
        <location evidence="1">Nucleus</location>
    </subcellularLocation>
</comment>
<comment type="caution">
    <text evidence="8">The sequence shown here is derived from an EMBL/GenBank/DDBJ whole genome shotgun (WGS) entry which is preliminary data.</text>
</comment>
<keyword evidence="9" id="KW-1185">Reference proteome</keyword>
<sequence>MATISPSATPSVLENYDEHSQTGQAVCQQAACKRAKTKIERGELRIGTNTFFESEARWYIAWRHWGCATKHQIKGLIDVTNNDATQAPGYGGLSEDAQEQVQQAFENEGVVDKDFKGKRADLAKASPRYNDITNAEGYKVDIAKRATGCRNAQCPSEGSKILKGEVRLGISVPFDGDHSSWLYKHWKCMSQFDFDSAQKLHLSDACVDGIDDLPEEHQNVVKESFETGKILAVPEPEPPVTKPKRSAGKGKGKGKGKKVASDDEADAPKPKRKGKKRVSDEMEDDDISEEEYIPKKTRSRAAKVEEPVDPVVARIQAMTENMREEAAK</sequence>
<dbReference type="Gene3D" id="3.30.1740.10">
    <property type="entry name" value="Zinc finger, PARP-type"/>
    <property type="match status" value="2"/>
</dbReference>
<evidence type="ECO:0000256" key="2">
    <source>
        <dbReference type="ARBA" id="ARBA00022723"/>
    </source>
</evidence>
<dbReference type="AlphaFoldDB" id="A0A8K0RDN1"/>
<dbReference type="Pfam" id="PF00645">
    <property type="entry name" value="zf-PARP"/>
    <property type="match status" value="2"/>
</dbReference>
<evidence type="ECO:0000259" key="7">
    <source>
        <dbReference type="PROSITE" id="PS50064"/>
    </source>
</evidence>
<dbReference type="EMBL" id="JAGMVJ010000002">
    <property type="protein sequence ID" value="KAH7093654.1"/>
    <property type="molecule type" value="Genomic_DNA"/>
</dbReference>
<dbReference type="GO" id="GO:0003677">
    <property type="term" value="F:DNA binding"/>
    <property type="evidence" value="ECO:0007669"/>
    <property type="project" value="InterPro"/>
</dbReference>
<dbReference type="GO" id="GO:0005634">
    <property type="term" value="C:nucleus"/>
    <property type="evidence" value="ECO:0007669"/>
    <property type="project" value="UniProtKB-SubCell"/>
</dbReference>
<feature type="region of interest" description="Disordered" evidence="6">
    <location>
        <begin position="225"/>
        <end position="307"/>
    </location>
</feature>
<gene>
    <name evidence="8" type="ORF">FB567DRAFT_610211</name>
</gene>
<evidence type="ECO:0000256" key="3">
    <source>
        <dbReference type="ARBA" id="ARBA00022771"/>
    </source>
</evidence>
<evidence type="ECO:0000256" key="5">
    <source>
        <dbReference type="ARBA" id="ARBA00023242"/>
    </source>
</evidence>
<dbReference type="GO" id="GO:0008270">
    <property type="term" value="F:zinc ion binding"/>
    <property type="evidence" value="ECO:0007669"/>
    <property type="project" value="UniProtKB-KW"/>
</dbReference>
<dbReference type="OrthoDB" id="429950at2759"/>
<keyword evidence="4" id="KW-0862">Zinc</keyword>
<dbReference type="InterPro" id="IPR036957">
    <property type="entry name" value="Znf_PARP_sf"/>
</dbReference>
<feature type="compositionally biased region" description="Acidic residues" evidence="6">
    <location>
        <begin position="281"/>
        <end position="291"/>
    </location>
</feature>
<keyword evidence="3" id="KW-0863">Zinc-finger</keyword>
<keyword evidence="5" id="KW-0539">Nucleus</keyword>
<reference evidence="8" key="1">
    <citation type="journal article" date="2021" name="Nat. Commun.">
        <title>Genetic determinants of endophytism in the Arabidopsis root mycobiome.</title>
        <authorList>
            <person name="Mesny F."/>
            <person name="Miyauchi S."/>
            <person name="Thiergart T."/>
            <person name="Pickel B."/>
            <person name="Atanasova L."/>
            <person name="Karlsson M."/>
            <person name="Huettel B."/>
            <person name="Barry K.W."/>
            <person name="Haridas S."/>
            <person name="Chen C."/>
            <person name="Bauer D."/>
            <person name="Andreopoulos W."/>
            <person name="Pangilinan J."/>
            <person name="LaButti K."/>
            <person name="Riley R."/>
            <person name="Lipzen A."/>
            <person name="Clum A."/>
            <person name="Drula E."/>
            <person name="Henrissat B."/>
            <person name="Kohler A."/>
            <person name="Grigoriev I.V."/>
            <person name="Martin F.M."/>
            <person name="Hacquard S."/>
        </authorList>
    </citation>
    <scope>NUCLEOTIDE SEQUENCE</scope>
    <source>
        <strain evidence="8">MPI-SDFR-AT-0120</strain>
    </source>
</reference>
<keyword evidence="2" id="KW-0479">Metal-binding</keyword>
<dbReference type="SUPFAM" id="SSF57716">
    <property type="entry name" value="Glucocorticoid receptor-like (DNA-binding domain)"/>
    <property type="match status" value="2"/>
</dbReference>
<protein>
    <recommendedName>
        <fullName evidence="7">PARP-type domain-containing protein</fullName>
    </recommendedName>
</protein>
<evidence type="ECO:0000256" key="4">
    <source>
        <dbReference type="ARBA" id="ARBA00022833"/>
    </source>
</evidence>
<dbReference type="SMART" id="SM01336">
    <property type="entry name" value="zf-PARP"/>
    <property type="match status" value="2"/>
</dbReference>
<dbReference type="Proteomes" id="UP000813461">
    <property type="component" value="Unassembled WGS sequence"/>
</dbReference>
<feature type="compositionally biased region" description="Basic residues" evidence="6">
    <location>
        <begin position="242"/>
        <end position="258"/>
    </location>
</feature>
<dbReference type="PROSITE" id="PS50064">
    <property type="entry name" value="ZF_PARP_2"/>
    <property type="match status" value="1"/>
</dbReference>
<evidence type="ECO:0000256" key="6">
    <source>
        <dbReference type="SAM" id="MobiDB-lite"/>
    </source>
</evidence>
<feature type="domain" description="PARP-type" evidence="7">
    <location>
        <begin position="25"/>
        <end position="109"/>
    </location>
</feature>
<dbReference type="InterPro" id="IPR001510">
    <property type="entry name" value="Znf_PARP"/>
</dbReference>
<evidence type="ECO:0000256" key="1">
    <source>
        <dbReference type="ARBA" id="ARBA00004123"/>
    </source>
</evidence>
<evidence type="ECO:0000313" key="9">
    <source>
        <dbReference type="Proteomes" id="UP000813461"/>
    </source>
</evidence>
<proteinExistence type="predicted"/>
<accession>A0A8K0RDN1</accession>